<dbReference type="OrthoDB" id="202234at2759"/>
<keyword evidence="4" id="KW-0594">Phospholipid biosynthesis</keyword>
<comment type="caution">
    <text evidence="7">The sequence shown here is derived from an EMBL/GenBank/DDBJ whole genome shotgun (WGS) entry which is preliminary data.</text>
</comment>
<dbReference type="CDD" id="cd07989">
    <property type="entry name" value="LPLAT_AGPAT-like"/>
    <property type="match status" value="1"/>
</dbReference>
<feature type="transmembrane region" description="Helical" evidence="5">
    <location>
        <begin position="12"/>
        <end position="33"/>
    </location>
</feature>
<dbReference type="PANTHER" id="PTHR10434">
    <property type="entry name" value="1-ACYL-SN-GLYCEROL-3-PHOSPHATE ACYLTRANSFERASE"/>
    <property type="match status" value="1"/>
</dbReference>
<name>A0A066XQ68_COLSU</name>
<dbReference type="SUPFAM" id="SSF69593">
    <property type="entry name" value="Glycerol-3-phosphate (1)-acyltransferase"/>
    <property type="match status" value="1"/>
</dbReference>
<gene>
    <name evidence="7" type="ORF">CSUB01_04632</name>
</gene>
<comment type="similarity">
    <text evidence="1 4">Belongs to the 1-acyl-sn-glycerol-3-phosphate acyltransferase family.</text>
</comment>
<dbReference type="AlphaFoldDB" id="A0A066XQ68"/>
<sequence>MPAFLGYIFSFFKGYVALVVALYMLSFVVPKAAFAARVLAAYISLALAAGWGVFASIFLRLIGEQGIAQWMTGRAFCYLMALTTGITFEVVDPKNVLNTTRPAVFVGNHQTELDVLMLGAMFPKYCSVTAKASLKKTPILGWFMTLSGSIFIDRKNTKDARDAMSGAAEQIRKRNQSVYMFPEGTRSYAKDPVLLPFKKGAFHLAVQAGVPIVPCVVANYSHVLWLKGLIFNSGKIPVKGKSLVSIVIRTRFRPMLTRLYAVLDPIPTTGLTAADVDELTRKTRDLMLEELISLSEKAQGRPMKVAHQVASAKTTGTDAATDTVSSL</sequence>
<dbReference type="HOGENOM" id="CLU_027938_10_0_1"/>
<dbReference type="SMART" id="SM00563">
    <property type="entry name" value="PlsC"/>
    <property type="match status" value="1"/>
</dbReference>
<comment type="catalytic activity">
    <reaction evidence="4">
        <text>a 1-acyl-sn-glycero-3-phosphate + an acyl-CoA = a 1,2-diacyl-sn-glycero-3-phosphate + CoA</text>
        <dbReference type="Rhea" id="RHEA:19709"/>
        <dbReference type="ChEBI" id="CHEBI:57287"/>
        <dbReference type="ChEBI" id="CHEBI:57970"/>
        <dbReference type="ChEBI" id="CHEBI:58342"/>
        <dbReference type="ChEBI" id="CHEBI:58608"/>
        <dbReference type="EC" id="2.3.1.51"/>
    </reaction>
</comment>
<dbReference type="eggNOG" id="KOG2848">
    <property type="taxonomic scope" value="Eukaryota"/>
</dbReference>
<keyword evidence="2 4" id="KW-0808">Transferase</keyword>
<protein>
    <recommendedName>
        <fullName evidence="4">1-acyl-sn-glycerol-3-phosphate acyltransferase</fullName>
        <ecNumber evidence="4">2.3.1.51</ecNumber>
    </recommendedName>
</protein>
<feature type="domain" description="Phospholipid/glycerol acyltransferase" evidence="6">
    <location>
        <begin position="103"/>
        <end position="220"/>
    </location>
</feature>
<evidence type="ECO:0000259" key="6">
    <source>
        <dbReference type="SMART" id="SM00563"/>
    </source>
</evidence>
<dbReference type="OMA" id="LLYQWSM"/>
<evidence type="ECO:0000313" key="8">
    <source>
        <dbReference type="Proteomes" id="UP000027238"/>
    </source>
</evidence>
<dbReference type="GO" id="GO:0003841">
    <property type="term" value="F:1-acylglycerol-3-phosphate O-acyltransferase activity"/>
    <property type="evidence" value="ECO:0007669"/>
    <property type="project" value="UniProtKB-UniRule"/>
</dbReference>
<dbReference type="GO" id="GO:0005783">
    <property type="term" value="C:endoplasmic reticulum"/>
    <property type="evidence" value="ECO:0007669"/>
    <property type="project" value="TreeGrafter"/>
</dbReference>
<organism evidence="7 8">
    <name type="scientific">Colletotrichum sublineola</name>
    <name type="common">Sorghum anthracnose fungus</name>
    <dbReference type="NCBI Taxonomy" id="1173701"/>
    <lineage>
        <taxon>Eukaryota</taxon>
        <taxon>Fungi</taxon>
        <taxon>Dikarya</taxon>
        <taxon>Ascomycota</taxon>
        <taxon>Pezizomycotina</taxon>
        <taxon>Sordariomycetes</taxon>
        <taxon>Hypocreomycetidae</taxon>
        <taxon>Glomerellales</taxon>
        <taxon>Glomerellaceae</taxon>
        <taxon>Colletotrichum</taxon>
        <taxon>Colletotrichum graminicola species complex</taxon>
    </lineage>
</organism>
<keyword evidence="8" id="KW-1185">Reference proteome</keyword>
<keyword evidence="5" id="KW-1133">Transmembrane helix</keyword>
<accession>A0A066XQ68</accession>
<proteinExistence type="inferred from homology"/>
<dbReference type="GO" id="GO:0016020">
    <property type="term" value="C:membrane"/>
    <property type="evidence" value="ECO:0007669"/>
    <property type="project" value="InterPro"/>
</dbReference>
<keyword evidence="4" id="KW-0444">Lipid biosynthesis</keyword>
<evidence type="ECO:0000256" key="3">
    <source>
        <dbReference type="ARBA" id="ARBA00023315"/>
    </source>
</evidence>
<keyword evidence="3 4" id="KW-0012">Acyltransferase</keyword>
<dbReference type="EC" id="2.3.1.51" evidence="4"/>
<dbReference type="NCBIfam" id="TIGR00530">
    <property type="entry name" value="AGP_acyltrn"/>
    <property type="match status" value="1"/>
</dbReference>
<evidence type="ECO:0000256" key="4">
    <source>
        <dbReference type="RuleBase" id="RU361267"/>
    </source>
</evidence>
<keyword evidence="5" id="KW-0472">Membrane</keyword>
<dbReference type="PANTHER" id="PTHR10434:SF11">
    <property type="entry name" value="1-ACYL-SN-GLYCEROL-3-PHOSPHATE ACYLTRANSFERASE"/>
    <property type="match status" value="1"/>
</dbReference>
<comment type="domain">
    <text evidence="4">The HXXXXD motif is essential for acyltransferase activity and may constitute the binding site for the phosphate moiety of the glycerol-3-phosphate.</text>
</comment>
<dbReference type="EMBL" id="JMSE01000200">
    <property type="protein sequence ID" value="KDN71363.1"/>
    <property type="molecule type" value="Genomic_DNA"/>
</dbReference>
<dbReference type="Proteomes" id="UP000027238">
    <property type="component" value="Unassembled WGS sequence"/>
</dbReference>
<evidence type="ECO:0000256" key="5">
    <source>
        <dbReference type="SAM" id="Phobius"/>
    </source>
</evidence>
<keyword evidence="4" id="KW-1208">Phospholipid metabolism</keyword>
<evidence type="ECO:0000256" key="2">
    <source>
        <dbReference type="ARBA" id="ARBA00022679"/>
    </source>
</evidence>
<feature type="transmembrane region" description="Helical" evidence="5">
    <location>
        <begin position="39"/>
        <end position="63"/>
    </location>
</feature>
<keyword evidence="5" id="KW-0812">Transmembrane</keyword>
<dbReference type="InterPro" id="IPR004552">
    <property type="entry name" value="AGP_acyltrans"/>
</dbReference>
<dbReference type="STRING" id="1173701.A0A066XQ68"/>
<reference evidence="8" key="1">
    <citation type="journal article" date="2014" name="Genome Announc.">
        <title>Draft genome sequence of Colletotrichum sublineola, a destructive pathogen of cultivated sorghum.</title>
        <authorList>
            <person name="Baroncelli R."/>
            <person name="Sanz-Martin J.M."/>
            <person name="Rech G.E."/>
            <person name="Sukno S.A."/>
            <person name="Thon M.R."/>
        </authorList>
    </citation>
    <scope>NUCLEOTIDE SEQUENCE [LARGE SCALE GENOMIC DNA]</scope>
    <source>
        <strain evidence="8">TX430BB</strain>
    </source>
</reference>
<evidence type="ECO:0000313" key="7">
    <source>
        <dbReference type="EMBL" id="KDN71363.1"/>
    </source>
</evidence>
<dbReference type="Pfam" id="PF01553">
    <property type="entry name" value="Acyltransferase"/>
    <property type="match status" value="1"/>
</dbReference>
<dbReference type="GO" id="GO:0006654">
    <property type="term" value="P:phosphatidic acid biosynthetic process"/>
    <property type="evidence" value="ECO:0007669"/>
    <property type="project" value="TreeGrafter"/>
</dbReference>
<keyword evidence="4" id="KW-0443">Lipid metabolism</keyword>
<evidence type="ECO:0000256" key="1">
    <source>
        <dbReference type="ARBA" id="ARBA00008655"/>
    </source>
</evidence>
<dbReference type="InterPro" id="IPR002123">
    <property type="entry name" value="Plipid/glycerol_acylTrfase"/>
</dbReference>